<dbReference type="GeneID" id="18910233"/>
<protein>
    <submittedName>
        <fullName evidence="2">Uncharacterized protein</fullName>
    </submittedName>
</protein>
<feature type="region of interest" description="Disordered" evidence="1">
    <location>
        <begin position="155"/>
        <end position="193"/>
    </location>
</feature>
<dbReference type="HOGENOM" id="CLU_704189_0_0_1"/>
<feature type="region of interest" description="Disordered" evidence="1">
    <location>
        <begin position="230"/>
        <end position="280"/>
    </location>
</feature>
<feature type="region of interest" description="Disordered" evidence="1">
    <location>
        <begin position="301"/>
        <end position="392"/>
    </location>
</feature>
<evidence type="ECO:0000313" key="3">
    <source>
        <dbReference type="Proteomes" id="UP000008370"/>
    </source>
</evidence>
<feature type="compositionally biased region" description="Polar residues" evidence="1">
    <location>
        <begin position="155"/>
        <end position="175"/>
    </location>
</feature>
<feature type="compositionally biased region" description="Polar residues" evidence="1">
    <location>
        <begin position="342"/>
        <end position="358"/>
    </location>
</feature>
<keyword evidence="3" id="KW-1185">Reference proteome</keyword>
<feature type="compositionally biased region" description="Polar residues" evidence="1">
    <location>
        <begin position="1"/>
        <end position="16"/>
    </location>
</feature>
<feature type="compositionally biased region" description="Polar residues" evidence="1">
    <location>
        <begin position="325"/>
        <end position="335"/>
    </location>
</feature>
<accession>K5V0W7</accession>
<dbReference type="AlphaFoldDB" id="K5V0W7"/>
<dbReference type="Proteomes" id="UP000008370">
    <property type="component" value="Unassembled WGS sequence"/>
</dbReference>
<proteinExistence type="predicted"/>
<feature type="region of interest" description="Disordered" evidence="1">
    <location>
        <begin position="1"/>
        <end position="24"/>
    </location>
</feature>
<gene>
    <name evidence="2" type="ORF">PHACADRAFT_184827</name>
</gene>
<evidence type="ECO:0000313" key="2">
    <source>
        <dbReference type="EMBL" id="EKM56126.1"/>
    </source>
</evidence>
<reference evidence="2 3" key="1">
    <citation type="journal article" date="2012" name="BMC Genomics">
        <title>Comparative genomics of the white-rot fungi, Phanerochaete carnosa and P. chrysosporium, to elucidate the genetic basis of the distinct wood types they colonize.</title>
        <authorList>
            <person name="Suzuki H."/>
            <person name="MacDonald J."/>
            <person name="Syed K."/>
            <person name="Salamov A."/>
            <person name="Hori C."/>
            <person name="Aerts A."/>
            <person name="Henrissat B."/>
            <person name="Wiebenga A."/>
            <person name="vanKuyk P.A."/>
            <person name="Barry K."/>
            <person name="Lindquist E."/>
            <person name="LaButti K."/>
            <person name="Lapidus A."/>
            <person name="Lucas S."/>
            <person name="Coutinho P."/>
            <person name="Gong Y."/>
            <person name="Samejima M."/>
            <person name="Mahadevan R."/>
            <person name="Abou-Zaid M."/>
            <person name="de Vries R.P."/>
            <person name="Igarashi K."/>
            <person name="Yadav J.S."/>
            <person name="Grigoriev I.V."/>
            <person name="Master E.R."/>
        </authorList>
    </citation>
    <scope>NUCLEOTIDE SEQUENCE [LARGE SCALE GENOMIC DNA]</scope>
    <source>
        <strain evidence="2 3">HHB-10118-sp</strain>
    </source>
</reference>
<sequence length="392" mass="43035">MSPSEQQDVQITQNRQVLEDQERDLNNHYRDLDFSATTYQQIVDDFPFEDELPSGRWKSDIFSSAIEAACKESEEFANSYRELDRDATVACFRAGLEEDKIRLQEEESEHDALRQTLGEEPYDPPILYASQQYKNTKALCVVGAALQSAPQVPAATQTRASATPQASTPNISTPAPGQDRGQEAPTATTHPEPGYALQLRAPRVLGPSNVDYHGLRVALQQDLQTHCPLGEQKQRSPQPKRESPAPPRLQPAQEKATRKKSLRERPARTPPAPAPDVTDAEHEVLQQWNLLMQYCGLTAEQPQSSLSPQPGTPQAANTHLDRQQAKQTQNVASPTQEPPSPSLKTQSPQVAVSGSPSGSEERQATPARPQSGASRPFPSHSPTTTIVSSDDC</sequence>
<dbReference type="KEGG" id="pco:PHACADRAFT_184827"/>
<dbReference type="InParanoid" id="K5V0W7"/>
<dbReference type="EMBL" id="JH930472">
    <property type="protein sequence ID" value="EKM56126.1"/>
    <property type="molecule type" value="Genomic_DNA"/>
</dbReference>
<feature type="compositionally biased region" description="Polar residues" evidence="1">
    <location>
        <begin position="380"/>
        <end position="392"/>
    </location>
</feature>
<organism evidence="2 3">
    <name type="scientific">Phanerochaete carnosa (strain HHB-10118-sp)</name>
    <name type="common">White-rot fungus</name>
    <name type="synonym">Peniophora carnosa</name>
    <dbReference type="NCBI Taxonomy" id="650164"/>
    <lineage>
        <taxon>Eukaryota</taxon>
        <taxon>Fungi</taxon>
        <taxon>Dikarya</taxon>
        <taxon>Basidiomycota</taxon>
        <taxon>Agaricomycotina</taxon>
        <taxon>Agaricomycetes</taxon>
        <taxon>Polyporales</taxon>
        <taxon>Phanerochaetaceae</taxon>
        <taxon>Phanerochaete</taxon>
    </lineage>
</organism>
<dbReference type="RefSeq" id="XP_007396424.1">
    <property type="nucleotide sequence ID" value="XM_007396362.1"/>
</dbReference>
<feature type="compositionally biased region" description="Polar residues" evidence="1">
    <location>
        <begin position="301"/>
        <end position="317"/>
    </location>
</feature>
<evidence type="ECO:0000256" key="1">
    <source>
        <dbReference type="SAM" id="MobiDB-lite"/>
    </source>
</evidence>
<name>K5V0W7_PHACS</name>